<sequence length="835" mass="91880">MRFAKFLGILLLLVLLPFAVVELFGGPIARQVVQALNRRLQTEIVIEHYDLSLLRAFPYLAADLRGVTVAGSDGSRLLEADHLSCMLNLGSLFGKIRISGILVEDGKLQLFTDRDGNTNYQLAGYTSVGDRAEEGGDAGAEGVEFAAERARLNNVVLIYQDAQLNVDALVTVDRATFSGDFGAAKYLLETEANLRVDYIDQGGYRYLDGKEFTLESVTAIDHALGGYEFSPLRITSGDLTLETTGFVTPTEDGLTTALNISSTSGNLADVLQLLPPSYTGSLADWETRGRLSLSTAVNGAWTRSTYPRIDGKLEFTDGRLDSPRMNVGARNIDLAATFAYVNGPRGGVQTLAVERLTGTFSGEPFDLKLRLEDLEDPRITFAADGSLPLATLPAMLGEGAVSRSDGVMHFRDVTLSGYYRDMVDARRMGRVSSAGTIRLVDGEFTVNDKVLFLPSGELKLLDNAVEVTDLAFAMEETRAVLSGRATNLIPVLFADSLNSRDAALEFTATLSGTVIDVGELLALSGPAEEAAPTAIPAETTRRVRLTDLLDGRFEAEVEAWTWDEMHGENFRGQLICTPGQLTLRGLTEAMAGAFRLDATTYFRETNRVDARITASKVDAEEFFYQSGNFGQEVLTADHLKGELNARILLELAFDDRGEIDYDRLHVLAGLEILDGELRDFPMLENFAFALKSGDLERVRFTHLANYFEISKRTIYIPAMLIRSSAINLTLSGRHTFDQELEYYVKVNAGQVIANKISRHDRALEVLPALNGLFNLYYTIRGPLESYVVDSDKRAVKADFIRSEALRNRIKQALDLRFQQPIELLPPVDDEDIAID</sequence>
<dbReference type="EMBL" id="JACIFF010000006">
    <property type="protein sequence ID" value="MBB4079949.1"/>
    <property type="molecule type" value="Genomic_DNA"/>
</dbReference>
<comment type="caution">
    <text evidence="1">The sequence shown here is derived from an EMBL/GenBank/DDBJ whole genome shotgun (WGS) entry which is preliminary data.</text>
</comment>
<dbReference type="Proteomes" id="UP000576209">
    <property type="component" value="Unassembled WGS sequence"/>
</dbReference>
<evidence type="ECO:0008006" key="3">
    <source>
        <dbReference type="Google" id="ProtNLM"/>
    </source>
</evidence>
<gene>
    <name evidence="1" type="ORF">GGR28_002576</name>
</gene>
<keyword evidence="2" id="KW-1185">Reference proteome</keyword>
<evidence type="ECO:0000313" key="1">
    <source>
        <dbReference type="EMBL" id="MBB4079949.1"/>
    </source>
</evidence>
<dbReference type="AlphaFoldDB" id="A0A840EDS1"/>
<evidence type="ECO:0000313" key="2">
    <source>
        <dbReference type="Proteomes" id="UP000576209"/>
    </source>
</evidence>
<accession>A0A840EDS1</accession>
<proteinExistence type="predicted"/>
<protein>
    <recommendedName>
        <fullName evidence="3">AsmA-like C-terminal domain-containing protein</fullName>
    </recommendedName>
</protein>
<reference evidence="1 2" key="1">
    <citation type="submission" date="2020-08" db="EMBL/GenBank/DDBJ databases">
        <title>Genomic Encyclopedia of Type Strains, Phase IV (KMG-IV): sequencing the most valuable type-strain genomes for metagenomic binning, comparative biology and taxonomic classification.</title>
        <authorList>
            <person name="Goeker M."/>
        </authorList>
    </citation>
    <scope>NUCLEOTIDE SEQUENCE [LARGE SCALE GENOMIC DNA]</scope>
    <source>
        <strain evidence="1 2">DSM 105137</strain>
    </source>
</reference>
<organism evidence="1 2">
    <name type="scientific">Neolewinella aquimaris</name>
    <dbReference type="NCBI Taxonomy" id="1835722"/>
    <lineage>
        <taxon>Bacteria</taxon>
        <taxon>Pseudomonadati</taxon>
        <taxon>Bacteroidota</taxon>
        <taxon>Saprospiria</taxon>
        <taxon>Saprospirales</taxon>
        <taxon>Lewinellaceae</taxon>
        <taxon>Neolewinella</taxon>
    </lineage>
</organism>
<name>A0A840EDS1_9BACT</name>
<dbReference type="RefSeq" id="WP_183496187.1">
    <property type="nucleotide sequence ID" value="NZ_JACIFF010000006.1"/>
</dbReference>